<feature type="transmembrane region" description="Helical" evidence="6">
    <location>
        <begin position="297"/>
        <end position="315"/>
    </location>
</feature>
<feature type="chain" id="PRO_5019362090" description="histidine kinase" evidence="7">
    <location>
        <begin position="20"/>
        <end position="613"/>
    </location>
</feature>
<dbReference type="InterPro" id="IPR004358">
    <property type="entry name" value="Sig_transdc_His_kin-like_C"/>
</dbReference>
<evidence type="ECO:0000256" key="2">
    <source>
        <dbReference type="ARBA" id="ARBA00012438"/>
    </source>
</evidence>
<organism evidence="9 10">
    <name type="scientific">Dyella choica</name>
    <dbReference type="NCBI Taxonomy" id="1927959"/>
    <lineage>
        <taxon>Bacteria</taxon>
        <taxon>Pseudomonadati</taxon>
        <taxon>Pseudomonadota</taxon>
        <taxon>Gammaproteobacteria</taxon>
        <taxon>Lysobacterales</taxon>
        <taxon>Rhodanobacteraceae</taxon>
        <taxon>Dyella</taxon>
    </lineage>
</organism>
<evidence type="ECO:0000313" key="10">
    <source>
        <dbReference type="Proteomes" id="UP000274358"/>
    </source>
</evidence>
<keyword evidence="10" id="KW-1185">Reference proteome</keyword>
<reference evidence="9 10" key="1">
    <citation type="submission" date="2018-12" db="EMBL/GenBank/DDBJ databases">
        <title>Dyella dinghuensis sp. nov. DHOA06 and Dyella choica sp. nov. 4M-K27, isolated from forest soil.</title>
        <authorList>
            <person name="Qiu L.-H."/>
            <person name="Gao Z.-H."/>
        </authorList>
    </citation>
    <scope>NUCLEOTIDE SEQUENCE [LARGE SCALE GENOMIC DNA]</scope>
    <source>
        <strain evidence="9 10">4M-K27</strain>
    </source>
</reference>
<dbReference type="PROSITE" id="PS51257">
    <property type="entry name" value="PROKAR_LIPOPROTEIN"/>
    <property type="match status" value="1"/>
</dbReference>
<dbReference type="AlphaFoldDB" id="A0A432M5E4"/>
<dbReference type="GO" id="GO:0000160">
    <property type="term" value="P:phosphorelay signal transduction system"/>
    <property type="evidence" value="ECO:0007669"/>
    <property type="project" value="UniProtKB-KW"/>
</dbReference>
<evidence type="ECO:0000256" key="1">
    <source>
        <dbReference type="ARBA" id="ARBA00000085"/>
    </source>
</evidence>
<dbReference type="PANTHER" id="PTHR24421:SF10">
    <property type="entry name" value="NITRATE_NITRITE SENSOR PROTEIN NARQ"/>
    <property type="match status" value="1"/>
</dbReference>
<dbReference type="PROSITE" id="PS50109">
    <property type="entry name" value="HIS_KIN"/>
    <property type="match status" value="1"/>
</dbReference>
<feature type="transmembrane region" description="Helical" evidence="6">
    <location>
        <begin position="241"/>
        <end position="260"/>
    </location>
</feature>
<dbReference type="SUPFAM" id="SSF49785">
    <property type="entry name" value="Galactose-binding domain-like"/>
    <property type="match status" value="1"/>
</dbReference>
<keyword evidence="7" id="KW-0732">Signal</keyword>
<evidence type="ECO:0000256" key="7">
    <source>
        <dbReference type="SAM" id="SignalP"/>
    </source>
</evidence>
<feature type="signal peptide" evidence="7">
    <location>
        <begin position="1"/>
        <end position="19"/>
    </location>
</feature>
<dbReference type="Proteomes" id="UP000274358">
    <property type="component" value="Unassembled WGS sequence"/>
</dbReference>
<sequence>MTWRVLVGLFLLGVLAGCASHGATDRDALVTLTQADAVRGSWQANDAPVEGWMPVSLLDDWSKRWPAHDGVVWYRLHMHVRDASQPIGLLLDYVCLADAVYVNGSLVHRDPGLTEPLSRSWVAPQYFLLDQPLLRSGDNIVLIRVSGLAAYQPGLGTVRYGDPQQAYAEYRQAWLARYQLRFFDFAISAVLGGVFLMMWLFRRKDATYGWYALNVLIGALFEWNYIASDVWPFSGTDGFEAFNVAVYVAYVCSFAVFLLRYCERRWPRLERVLFALSLFAFAGALGAPGWVGSLRGPWIAVASLIYYIALPTFMLHAWRSRRTDQRVLALCLVIPMVASAHDILLFYELVHDRIYLLALTAPFTLVGMGFVLAYRFSAAMRRVDGFNAELQAEVAAATTELSISLEREHASALAATRMGERLNLVRDLHDGFGGSLVSTIAALEHPASEQGAKPTVETLKELRDDLRLVIDTTAQDHSRDLAQLLGPFRHRWTQRLDAIDIEARWQLQALEGLQLGAAQQLDLLRFLQETLTNVLKHSGATRVQVTMLAAEANLQVTVEDNGRGFDTAIARATGSGAGLGSLNARAHRLGGSWVLDAKPGAGVTLRLVVPLPA</sequence>
<keyword evidence="6" id="KW-0472">Membrane</keyword>
<comment type="catalytic activity">
    <reaction evidence="1">
        <text>ATP + protein L-histidine = ADP + protein N-phospho-L-histidine.</text>
        <dbReference type="EC" id="2.7.13.3"/>
    </reaction>
</comment>
<dbReference type="SMART" id="SM00387">
    <property type="entry name" value="HATPase_c"/>
    <property type="match status" value="1"/>
</dbReference>
<feature type="domain" description="Histidine kinase" evidence="8">
    <location>
        <begin position="523"/>
        <end position="613"/>
    </location>
</feature>
<gene>
    <name evidence="9" type="ORF">EKH80_11215</name>
</gene>
<comment type="caution">
    <text evidence="9">The sequence shown here is derived from an EMBL/GenBank/DDBJ whole genome shotgun (WGS) entry which is preliminary data.</text>
</comment>
<feature type="transmembrane region" description="Helical" evidence="6">
    <location>
        <begin position="182"/>
        <end position="201"/>
    </location>
</feature>
<evidence type="ECO:0000256" key="5">
    <source>
        <dbReference type="ARBA" id="ARBA00023012"/>
    </source>
</evidence>
<dbReference type="Gene3D" id="3.30.565.10">
    <property type="entry name" value="Histidine kinase-like ATPase, C-terminal domain"/>
    <property type="match status" value="1"/>
</dbReference>
<evidence type="ECO:0000256" key="4">
    <source>
        <dbReference type="ARBA" id="ARBA00022777"/>
    </source>
</evidence>
<proteinExistence type="predicted"/>
<feature type="transmembrane region" description="Helical" evidence="6">
    <location>
        <begin position="353"/>
        <end position="374"/>
    </location>
</feature>
<dbReference type="InterPro" id="IPR050482">
    <property type="entry name" value="Sensor_HK_TwoCompSys"/>
</dbReference>
<dbReference type="RefSeq" id="WP_126684848.1">
    <property type="nucleotide sequence ID" value="NZ_RYYV01000007.1"/>
</dbReference>
<keyword evidence="6" id="KW-1133">Transmembrane helix</keyword>
<dbReference type="Gene3D" id="2.60.120.260">
    <property type="entry name" value="Galactose-binding domain-like"/>
    <property type="match status" value="1"/>
</dbReference>
<dbReference type="Pfam" id="PF07695">
    <property type="entry name" value="7TMR-DISM_7TM"/>
    <property type="match status" value="1"/>
</dbReference>
<dbReference type="EC" id="2.7.13.3" evidence="2"/>
<dbReference type="InterPro" id="IPR036890">
    <property type="entry name" value="HATPase_C_sf"/>
</dbReference>
<dbReference type="SUPFAM" id="SSF55874">
    <property type="entry name" value="ATPase domain of HSP90 chaperone/DNA topoisomerase II/histidine kinase"/>
    <property type="match status" value="1"/>
</dbReference>
<keyword evidence="3" id="KW-0808">Transferase</keyword>
<dbReference type="EMBL" id="RYYV01000007">
    <property type="protein sequence ID" value="RUL75289.1"/>
    <property type="molecule type" value="Genomic_DNA"/>
</dbReference>
<feature type="transmembrane region" description="Helical" evidence="6">
    <location>
        <begin position="327"/>
        <end position="347"/>
    </location>
</feature>
<dbReference type="Pfam" id="PF02518">
    <property type="entry name" value="HATPase_c"/>
    <property type="match status" value="1"/>
</dbReference>
<dbReference type="PRINTS" id="PR00344">
    <property type="entry name" value="BCTRLSENSOR"/>
</dbReference>
<dbReference type="InterPro" id="IPR008979">
    <property type="entry name" value="Galactose-bd-like_sf"/>
</dbReference>
<accession>A0A432M5E4</accession>
<evidence type="ECO:0000313" key="9">
    <source>
        <dbReference type="EMBL" id="RUL75289.1"/>
    </source>
</evidence>
<dbReference type="InterPro" id="IPR011623">
    <property type="entry name" value="7TMR_DISM_rcpt_extracell_dom1"/>
</dbReference>
<keyword evidence="6" id="KW-0812">Transmembrane</keyword>
<feature type="transmembrane region" description="Helical" evidence="6">
    <location>
        <begin position="272"/>
        <end position="291"/>
    </location>
</feature>
<dbReference type="CDD" id="cd16917">
    <property type="entry name" value="HATPase_UhpB-NarQ-NarX-like"/>
    <property type="match status" value="1"/>
</dbReference>
<evidence type="ECO:0000256" key="6">
    <source>
        <dbReference type="SAM" id="Phobius"/>
    </source>
</evidence>
<evidence type="ECO:0000256" key="3">
    <source>
        <dbReference type="ARBA" id="ARBA00022679"/>
    </source>
</evidence>
<keyword evidence="4 9" id="KW-0418">Kinase</keyword>
<dbReference type="OrthoDB" id="9797605at2"/>
<dbReference type="InterPro" id="IPR005467">
    <property type="entry name" value="His_kinase_dom"/>
</dbReference>
<dbReference type="InterPro" id="IPR003594">
    <property type="entry name" value="HATPase_dom"/>
</dbReference>
<keyword evidence="5" id="KW-0902">Two-component regulatory system</keyword>
<feature type="transmembrane region" description="Helical" evidence="6">
    <location>
        <begin position="208"/>
        <end position="226"/>
    </location>
</feature>
<name>A0A432M5E4_9GAMM</name>
<dbReference type="PANTHER" id="PTHR24421">
    <property type="entry name" value="NITRATE/NITRITE SENSOR PROTEIN NARX-RELATED"/>
    <property type="match status" value="1"/>
</dbReference>
<dbReference type="GO" id="GO:0004673">
    <property type="term" value="F:protein histidine kinase activity"/>
    <property type="evidence" value="ECO:0007669"/>
    <property type="project" value="UniProtKB-EC"/>
</dbReference>
<protein>
    <recommendedName>
        <fullName evidence="2">histidine kinase</fullName>
        <ecNumber evidence="2">2.7.13.3</ecNumber>
    </recommendedName>
</protein>
<evidence type="ECO:0000259" key="8">
    <source>
        <dbReference type="PROSITE" id="PS50109"/>
    </source>
</evidence>